<dbReference type="EMBL" id="JBHTGQ010000014">
    <property type="protein sequence ID" value="MFC7749509.1"/>
    <property type="molecule type" value="Genomic_DNA"/>
</dbReference>
<evidence type="ECO:0000313" key="3">
    <source>
        <dbReference type="EMBL" id="MFC7749509.1"/>
    </source>
</evidence>
<dbReference type="Pfam" id="PF22725">
    <property type="entry name" value="GFO_IDH_MocA_C3"/>
    <property type="match status" value="1"/>
</dbReference>
<dbReference type="SUPFAM" id="SSF55347">
    <property type="entry name" value="Glyceraldehyde-3-phosphate dehydrogenase-like, C-terminal domain"/>
    <property type="match status" value="1"/>
</dbReference>
<proteinExistence type="predicted"/>
<dbReference type="Proteomes" id="UP001596528">
    <property type="component" value="Unassembled WGS sequence"/>
</dbReference>
<dbReference type="Pfam" id="PF01408">
    <property type="entry name" value="GFO_IDH_MocA"/>
    <property type="match status" value="1"/>
</dbReference>
<comment type="caution">
    <text evidence="3">The sequence shown here is derived from an EMBL/GenBank/DDBJ whole genome shotgun (WGS) entry which is preliminary data.</text>
</comment>
<accession>A0ABW2V020</accession>
<evidence type="ECO:0000259" key="1">
    <source>
        <dbReference type="Pfam" id="PF01408"/>
    </source>
</evidence>
<evidence type="ECO:0000313" key="4">
    <source>
        <dbReference type="Proteomes" id="UP001596528"/>
    </source>
</evidence>
<name>A0ABW2V020_9BACL</name>
<dbReference type="SUPFAM" id="SSF51735">
    <property type="entry name" value="NAD(P)-binding Rossmann-fold domains"/>
    <property type="match status" value="1"/>
</dbReference>
<keyword evidence="4" id="KW-1185">Reference proteome</keyword>
<dbReference type="Gene3D" id="3.40.50.720">
    <property type="entry name" value="NAD(P)-binding Rossmann-like Domain"/>
    <property type="match status" value="1"/>
</dbReference>
<dbReference type="InterPro" id="IPR055170">
    <property type="entry name" value="GFO_IDH_MocA-like_dom"/>
</dbReference>
<organism evidence="3 4">
    <name type="scientific">Paenibacillus thermoaerophilus</name>
    <dbReference type="NCBI Taxonomy" id="1215385"/>
    <lineage>
        <taxon>Bacteria</taxon>
        <taxon>Bacillati</taxon>
        <taxon>Bacillota</taxon>
        <taxon>Bacilli</taxon>
        <taxon>Bacillales</taxon>
        <taxon>Paenibacillaceae</taxon>
        <taxon>Paenibacillus</taxon>
    </lineage>
</organism>
<dbReference type="PANTHER" id="PTHR43249">
    <property type="entry name" value="UDP-N-ACETYL-2-AMINO-2-DEOXY-D-GLUCURONATE OXIDASE"/>
    <property type="match status" value="1"/>
</dbReference>
<sequence length="343" mass="37053">MRTWRFGVIGCGAIADFHMKAVQAMDNARLVCVSSRNEAKARSVAEREGCDWTADYKELLARTDIDIVCVTTSSGSHARIGMDALAAGKHLIVEKPLAMTAGEAQRLVREAEKRGLTLSVIFQRRFEPPYMAVKQAIDSGAIGKLLIAEVSLPNYRTQAYYDQADWRGTRAEDGGALMNQGIHSLDLLLWYCGEAQAVIGKTATQTHKIEAEDLGLAIVQFKNGAFGTVMASTNCYPGFNQSISLYGEKGAIKLNGTRVTHWSVPGVEEPAGSDAAGGAANPLSISFEYHRMQLEDVVSAIENGRAPLIAGEDGWRAVQLVEAIYESAARGAQVEVAEIGRNC</sequence>
<protein>
    <submittedName>
        <fullName evidence="3">Gfo/Idh/MocA family protein</fullName>
    </submittedName>
</protein>
<dbReference type="PANTHER" id="PTHR43249:SF1">
    <property type="entry name" value="D-GLUCOSIDE 3-DEHYDROGENASE"/>
    <property type="match status" value="1"/>
</dbReference>
<dbReference type="InterPro" id="IPR036291">
    <property type="entry name" value="NAD(P)-bd_dom_sf"/>
</dbReference>
<dbReference type="InterPro" id="IPR052515">
    <property type="entry name" value="Gfo/Idh/MocA_Oxidoreductase"/>
</dbReference>
<dbReference type="InterPro" id="IPR000683">
    <property type="entry name" value="Gfo/Idh/MocA-like_OxRdtase_N"/>
</dbReference>
<feature type="domain" description="Gfo/Idh/MocA-like oxidoreductase N-terminal" evidence="1">
    <location>
        <begin position="5"/>
        <end position="121"/>
    </location>
</feature>
<dbReference type="Gene3D" id="3.30.360.10">
    <property type="entry name" value="Dihydrodipicolinate Reductase, domain 2"/>
    <property type="match status" value="1"/>
</dbReference>
<feature type="domain" description="GFO/IDH/MocA-like oxidoreductase" evidence="2">
    <location>
        <begin position="130"/>
        <end position="252"/>
    </location>
</feature>
<dbReference type="RefSeq" id="WP_138788425.1">
    <property type="nucleotide sequence ID" value="NZ_JBHTGQ010000014.1"/>
</dbReference>
<reference evidence="4" key="1">
    <citation type="journal article" date="2019" name="Int. J. Syst. Evol. Microbiol.">
        <title>The Global Catalogue of Microorganisms (GCM) 10K type strain sequencing project: providing services to taxonomists for standard genome sequencing and annotation.</title>
        <authorList>
            <consortium name="The Broad Institute Genomics Platform"/>
            <consortium name="The Broad Institute Genome Sequencing Center for Infectious Disease"/>
            <person name="Wu L."/>
            <person name="Ma J."/>
        </authorList>
    </citation>
    <scope>NUCLEOTIDE SEQUENCE [LARGE SCALE GENOMIC DNA]</scope>
    <source>
        <strain evidence="4">JCM 18657</strain>
    </source>
</reference>
<gene>
    <name evidence="3" type="ORF">ACFQWB_06060</name>
</gene>
<evidence type="ECO:0000259" key="2">
    <source>
        <dbReference type="Pfam" id="PF22725"/>
    </source>
</evidence>